<proteinExistence type="predicted"/>
<evidence type="ECO:0000313" key="1">
    <source>
        <dbReference type="EMBL" id="KAH1106481.1"/>
    </source>
</evidence>
<sequence length="68" mass="7998">MEEDDDAVDLEETFAQWVMLGTYLGDDDNEEEVYRLALPEAPPIVRLVPRRNLPYDHDPLHYDTHSLR</sequence>
<dbReference type="EMBL" id="JAIQCV010000004">
    <property type="protein sequence ID" value="KAH1106481.1"/>
    <property type="molecule type" value="Genomic_DNA"/>
</dbReference>
<protein>
    <submittedName>
        <fullName evidence="1">Uncharacterized protein</fullName>
    </submittedName>
</protein>
<comment type="caution">
    <text evidence="1">The sequence shown here is derived from an EMBL/GenBank/DDBJ whole genome shotgun (WGS) entry which is preliminary data.</text>
</comment>
<name>A0A9D3W004_9ROSI</name>
<dbReference type="Proteomes" id="UP000828251">
    <property type="component" value="Unassembled WGS sequence"/>
</dbReference>
<organism evidence="1 2">
    <name type="scientific">Gossypium stocksii</name>
    <dbReference type="NCBI Taxonomy" id="47602"/>
    <lineage>
        <taxon>Eukaryota</taxon>
        <taxon>Viridiplantae</taxon>
        <taxon>Streptophyta</taxon>
        <taxon>Embryophyta</taxon>
        <taxon>Tracheophyta</taxon>
        <taxon>Spermatophyta</taxon>
        <taxon>Magnoliopsida</taxon>
        <taxon>eudicotyledons</taxon>
        <taxon>Gunneridae</taxon>
        <taxon>Pentapetalae</taxon>
        <taxon>rosids</taxon>
        <taxon>malvids</taxon>
        <taxon>Malvales</taxon>
        <taxon>Malvaceae</taxon>
        <taxon>Malvoideae</taxon>
        <taxon>Gossypium</taxon>
    </lineage>
</organism>
<dbReference type="AlphaFoldDB" id="A0A9D3W004"/>
<keyword evidence="2" id="KW-1185">Reference proteome</keyword>
<accession>A0A9D3W004</accession>
<gene>
    <name evidence="1" type="ORF">J1N35_010249</name>
</gene>
<reference evidence="1 2" key="1">
    <citation type="journal article" date="2021" name="Plant Biotechnol. J.">
        <title>Multi-omics assisted identification of the key and species-specific regulatory components of drought-tolerant mechanisms in Gossypium stocksii.</title>
        <authorList>
            <person name="Yu D."/>
            <person name="Ke L."/>
            <person name="Zhang D."/>
            <person name="Wu Y."/>
            <person name="Sun Y."/>
            <person name="Mei J."/>
            <person name="Sun J."/>
            <person name="Sun Y."/>
        </authorList>
    </citation>
    <scope>NUCLEOTIDE SEQUENCE [LARGE SCALE GENOMIC DNA]</scope>
    <source>
        <strain evidence="2">cv. E1</strain>
        <tissue evidence="1">Leaf</tissue>
    </source>
</reference>
<evidence type="ECO:0000313" key="2">
    <source>
        <dbReference type="Proteomes" id="UP000828251"/>
    </source>
</evidence>